<evidence type="ECO:0000313" key="3">
    <source>
        <dbReference type="Proteomes" id="UP000051952"/>
    </source>
</evidence>
<feature type="region of interest" description="Disordered" evidence="1">
    <location>
        <begin position="1"/>
        <end position="52"/>
    </location>
</feature>
<feature type="compositionally biased region" description="Polar residues" evidence="1">
    <location>
        <begin position="186"/>
        <end position="199"/>
    </location>
</feature>
<sequence length="673" mass="71484">MATIDASDFWGAAPPQGGTLWGETHQDHSSGNRAVPAAQPSSSPAVESASHEGDRFLADLQSQLRAVMRPPTGGDSSGGATAHSSHAGVGVGNGANVWGTSPSSMSNMLQHAPPPPPQTLQQIPQLQPVSTPPSMGGFSVVGQSHHHQQQAPTTLLTPPGMAMYLIPGTNQIVLLPAVNHGGSPPQHHTTGGSFHQHSPSMMGPPVHSGGSSTIMAVQFPSIPTATTPNSMVTAHHGSHNQNNNSSSSRRQRNSRGGGQRNSGGSSVGTLQSNGSGVFPSSYQPALVGNGSMSGVDSATGLMCGDAALVPQQNGKHHHSMKQNSTAAGSATYSSNGFSQPRELGNRPNHNTNVHDSLAGKCSFHAYRSSTTTSGGLLGGGASAVRKAPKLLPITATIKDQSLPIFVQMFPSEWIQQAHSIFQEIIRTICGPSMPAVVESMDMRSETSFIALVRTAHVWDLIARLRCRVLMDRHGYWYANDWKAYQEMKDYCDTVRRLPQQQRHCKTDGLPCMPLVVELGRSATTENITAPYTAPFDSLTQGSPGSTPTPSGSDMMTGTSIDGSSPPQFFTSPPSSRTHGSGRRSQRHTGGGGGHQKQNHQHHHHHHPPSQHHMLPPHQQQHQFFFQSTGSADFSSHLFQGVDHHQAGHNNGYVVDQRVGGRGYTAHTFSPSSM</sequence>
<evidence type="ECO:0000256" key="1">
    <source>
        <dbReference type="SAM" id="MobiDB-lite"/>
    </source>
</evidence>
<feature type="compositionally biased region" description="Polar residues" evidence="1">
    <location>
        <begin position="209"/>
        <end position="232"/>
    </location>
</feature>
<organism evidence="2 3">
    <name type="scientific">Bodo saltans</name>
    <name type="common">Flagellated protozoan</name>
    <dbReference type="NCBI Taxonomy" id="75058"/>
    <lineage>
        <taxon>Eukaryota</taxon>
        <taxon>Discoba</taxon>
        <taxon>Euglenozoa</taxon>
        <taxon>Kinetoplastea</taxon>
        <taxon>Metakinetoplastina</taxon>
        <taxon>Eubodonida</taxon>
        <taxon>Bodonidae</taxon>
        <taxon>Bodo</taxon>
    </lineage>
</organism>
<dbReference type="AlphaFoldDB" id="A0A0S4JWG4"/>
<reference evidence="3" key="1">
    <citation type="submission" date="2015-09" db="EMBL/GenBank/DDBJ databases">
        <authorList>
            <consortium name="Pathogen Informatics"/>
        </authorList>
    </citation>
    <scope>NUCLEOTIDE SEQUENCE [LARGE SCALE GENOMIC DNA]</scope>
    <source>
        <strain evidence="3">Lake Konstanz</strain>
    </source>
</reference>
<keyword evidence="3" id="KW-1185">Reference proteome</keyword>
<feature type="compositionally biased region" description="Polar residues" evidence="1">
    <location>
        <begin position="98"/>
        <end position="108"/>
    </location>
</feature>
<feature type="compositionally biased region" description="Low complexity" evidence="1">
    <location>
        <begin position="239"/>
        <end position="248"/>
    </location>
</feature>
<feature type="compositionally biased region" description="Polar residues" evidence="1">
    <location>
        <begin position="267"/>
        <end position="276"/>
    </location>
</feature>
<feature type="region of interest" description="Disordered" evidence="1">
    <location>
        <begin position="312"/>
        <end position="353"/>
    </location>
</feature>
<dbReference type="EMBL" id="CYKH01002241">
    <property type="protein sequence ID" value="CUG94391.1"/>
    <property type="molecule type" value="Genomic_DNA"/>
</dbReference>
<accession>A0A0S4JWG4</accession>
<feature type="compositionally biased region" description="Polar residues" evidence="1">
    <location>
        <begin position="321"/>
        <end position="338"/>
    </location>
</feature>
<feature type="compositionally biased region" description="Low complexity" evidence="1">
    <location>
        <begin position="72"/>
        <end position="88"/>
    </location>
</feature>
<proteinExistence type="predicted"/>
<feature type="compositionally biased region" description="Low complexity" evidence="1">
    <location>
        <begin position="537"/>
        <end position="552"/>
    </location>
</feature>
<dbReference type="VEuPathDB" id="TriTrypDB:BSAL_47950"/>
<feature type="region of interest" description="Disordered" evidence="1">
    <location>
        <begin position="180"/>
        <end position="276"/>
    </location>
</feature>
<gene>
    <name evidence="2" type="ORF">BSAL_47950</name>
</gene>
<feature type="region of interest" description="Disordered" evidence="1">
    <location>
        <begin position="531"/>
        <end position="615"/>
    </location>
</feature>
<name>A0A0S4JWG4_BODSA</name>
<dbReference type="Proteomes" id="UP000051952">
    <property type="component" value="Unassembled WGS sequence"/>
</dbReference>
<feature type="compositionally biased region" description="Low complexity" evidence="1">
    <location>
        <begin position="119"/>
        <end position="128"/>
    </location>
</feature>
<feature type="compositionally biased region" description="Polar residues" evidence="1">
    <location>
        <begin position="553"/>
        <end position="562"/>
    </location>
</feature>
<feature type="compositionally biased region" description="Basic residues" evidence="1">
    <location>
        <begin position="596"/>
        <end position="609"/>
    </location>
</feature>
<feature type="compositionally biased region" description="Low complexity" evidence="1">
    <location>
        <begin position="563"/>
        <end position="575"/>
    </location>
</feature>
<dbReference type="OrthoDB" id="266798at2759"/>
<feature type="compositionally biased region" description="Low complexity" evidence="1">
    <location>
        <begin position="34"/>
        <end position="48"/>
    </location>
</feature>
<protein>
    <submittedName>
        <fullName evidence="2">Uncharacterized protein</fullName>
    </submittedName>
</protein>
<feature type="region of interest" description="Disordered" evidence="1">
    <location>
        <begin position="68"/>
        <end position="152"/>
    </location>
</feature>
<evidence type="ECO:0000313" key="2">
    <source>
        <dbReference type="EMBL" id="CUG94391.1"/>
    </source>
</evidence>